<dbReference type="PROSITE" id="PS51717">
    <property type="entry name" value="G_VLIG"/>
    <property type="match status" value="1"/>
</dbReference>
<organism evidence="3 4">
    <name type="scientific">Phytophthora kernoviae</name>
    <dbReference type="NCBI Taxonomy" id="325452"/>
    <lineage>
        <taxon>Eukaryota</taxon>
        <taxon>Sar</taxon>
        <taxon>Stramenopiles</taxon>
        <taxon>Oomycota</taxon>
        <taxon>Peronosporomycetes</taxon>
        <taxon>Peronosporales</taxon>
        <taxon>Peronosporaceae</taxon>
        <taxon>Phytophthora</taxon>
    </lineage>
</organism>
<dbReference type="PANTHER" id="PTHR22796">
    <property type="entry name" value="URG4-RELATED"/>
    <property type="match status" value="1"/>
</dbReference>
<comment type="caution">
    <text evidence="3">The sequence shown here is derived from an EMBL/GenBank/DDBJ whole genome shotgun (WGS) entry which is preliminary data.</text>
</comment>
<gene>
    <name evidence="2" type="ORF">BBJ29_001498</name>
    <name evidence="3" type="ORF">BBP00_00000869</name>
</gene>
<reference evidence="4 5" key="1">
    <citation type="submission" date="2018-07" db="EMBL/GenBank/DDBJ databases">
        <title>Genome sequencing of oomycete isolates from Chile give support for New Zealand origin for Phytophthora kernoviae and make available the first Nothophytophthora sp. genome.</title>
        <authorList>
            <person name="Studholme D.J."/>
            <person name="Sanfuentes E."/>
            <person name="Panda P."/>
            <person name="Hill R."/>
            <person name="Sambles C."/>
            <person name="Grant M."/>
            <person name="Williams N.M."/>
            <person name="Mcdougal R.L."/>
        </authorList>
    </citation>
    <scope>NUCLEOTIDE SEQUENCE [LARGE SCALE GENOMIC DNA]</scope>
    <source>
        <strain evidence="3">Chile6</strain>
        <strain evidence="2">Chile7</strain>
    </source>
</reference>
<protein>
    <recommendedName>
        <fullName evidence="1">VLIG-type G domain-containing protein</fullName>
    </recommendedName>
</protein>
<dbReference type="AlphaFoldDB" id="A0A3F2S343"/>
<dbReference type="EMBL" id="MBAD02000396">
    <property type="protein sequence ID" value="RLN68601.1"/>
    <property type="molecule type" value="Genomic_DNA"/>
</dbReference>
<dbReference type="Proteomes" id="UP000277300">
    <property type="component" value="Unassembled WGS sequence"/>
</dbReference>
<accession>A0A3F2S343</accession>
<dbReference type="SUPFAM" id="SSF52540">
    <property type="entry name" value="P-loop containing nucleoside triphosphate hydrolases"/>
    <property type="match status" value="1"/>
</dbReference>
<evidence type="ECO:0000259" key="1">
    <source>
        <dbReference type="PROSITE" id="PS51717"/>
    </source>
</evidence>
<dbReference type="Proteomes" id="UP000284657">
    <property type="component" value="Unassembled WGS sequence"/>
</dbReference>
<dbReference type="OrthoDB" id="167542at2759"/>
<dbReference type="GO" id="GO:0005525">
    <property type="term" value="F:GTP binding"/>
    <property type="evidence" value="ECO:0007669"/>
    <property type="project" value="InterPro"/>
</dbReference>
<evidence type="ECO:0000313" key="4">
    <source>
        <dbReference type="Proteomes" id="UP000277300"/>
    </source>
</evidence>
<evidence type="ECO:0000313" key="2">
    <source>
        <dbReference type="EMBL" id="RLN68601.1"/>
    </source>
</evidence>
<proteinExistence type="predicted"/>
<dbReference type="PANTHER" id="PTHR22796:SF1">
    <property type="entry name" value="VWFA DOMAIN-CONTAINING PROTEIN"/>
    <property type="match status" value="1"/>
</dbReference>
<feature type="domain" description="VLIG-type G" evidence="1">
    <location>
        <begin position="106"/>
        <end position="171"/>
    </location>
</feature>
<dbReference type="Gene3D" id="3.40.50.300">
    <property type="entry name" value="P-loop containing nucleotide triphosphate hydrolases"/>
    <property type="match status" value="1"/>
</dbReference>
<dbReference type="InterPro" id="IPR030383">
    <property type="entry name" value="G_VLIG_dom"/>
</dbReference>
<dbReference type="EMBL" id="MBDO02000011">
    <property type="protein sequence ID" value="RLN68610.1"/>
    <property type="molecule type" value="Genomic_DNA"/>
</dbReference>
<evidence type="ECO:0000313" key="5">
    <source>
        <dbReference type="Proteomes" id="UP000284657"/>
    </source>
</evidence>
<dbReference type="InterPro" id="IPR027417">
    <property type="entry name" value="P-loop_NTPase"/>
</dbReference>
<name>A0A3F2S343_9STRA</name>
<evidence type="ECO:0000313" key="3">
    <source>
        <dbReference type="EMBL" id="RLN68610.1"/>
    </source>
</evidence>
<sequence>MSLLMSDLLALNKPLNGLNLTEGLAVAHTLDGITMEIKSLVSLLQALITFLPIQICRAEGNALTVLRDGVDDALNELDLGMQTWEAIDIAESIRFGLLSPLLSAWRGRCIVITSMGKQSTGKSYFLNHLTGSSFAIAGNRCTDGAWMSLRMMKGVLLVVLDFEGLGSFEHDVIDFGPICLAQGSVDMGAVHLTLLSLFQRYLALISKGPLNKLTDKDYTNFDAVLSFMVRRRETKVAVWVKQLLGAERFINEWEQIEQMYLSSFEAILSRFDEAHDCACEYLCDKVFGHKGSAHSTSHGNMRNMSFVSKDGIVKWENRTYAPGEKGIAEMCNMYCSSAGRGHVHYLNELGLSELANKLGGSVHEATEAADLCETFRSLSMSLGARAGLMLSGGG</sequence>